<evidence type="ECO:0000313" key="1">
    <source>
        <dbReference type="EMBL" id="REE83649.1"/>
    </source>
</evidence>
<sequence>MVLEKFNDQTGILETLFNGEVTLLEVVNYIIRTKENKKYPRTLKIFTDSSDAIFNFSIEDLNIIMEENLKSLKNYSCIIDAIIVDNPKNTVLTMLYAKLAETKKYKFKVFATKEAALDWLQLN</sequence>
<evidence type="ECO:0008006" key="3">
    <source>
        <dbReference type="Google" id="ProtNLM"/>
    </source>
</evidence>
<dbReference type="RefSeq" id="WP_115878538.1">
    <property type="nucleotide sequence ID" value="NZ_QTTQ01000009.1"/>
</dbReference>
<keyword evidence="2" id="KW-1185">Reference proteome</keyword>
<comment type="caution">
    <text evidence="1">The sequence shown here is derived from an EMBL/GenBank/DDBJ whole genome shotgun (WGS) entry which is preliminary data.</text>
</comment>
<reference evidence="1 2" key="1">
    <citation type="submission" date="2018-08" db="EMBL/GenBank/DDBJ databases">
        <title>Genomic Encyclopedia of Type Strains, Phase III (KMG-III): the genomes of soil and plant-associated and newly described type strains.</title>
        <authorList>
            <person name="Whitman W."/>
        </authorList>
    </citation>
    <scope>NUCLEOTIDE SEQUENCE [LARGE SCALE GENOMIC DNA]</scope>
    <source>
        <strain evidence="1 2">325-5</strain>
    </source>
</reference>
<dbReference type="AlphaFoldDB" id="A0A3D9RUJ9"/>
<dbReference type="OrthoDB" id="1119845at2"/>
<organism evidence="1 2">
    <name type="scientific">Lutibacter oceani</name>
    <dbReference type="NCBI Taxonomy" id="1853311"/>
    <lineage>
        <taxon>Bacteria</taxon>
        <taxon>Pseudomonadati</taxon>
        <taxon>Bacteroidota</taxon>
        <taxon>Flavobacteriia</taxon>
        <taxon>Flavobacteriales</taxon>
        <taxon>Flavobacteriaceae</taxon>
        <taxon>Lutibacter</taxon>
    </lineage>
</organism>
<dbReference type="EMBL" id="QTTQ01000009">
    <property type="protein sequence ID" value="REE83649.1"/>
    <property type="molecule type" value="Genomic_DNA"/>
</dbReference>
<evidence type="ECO:0000313" key="2">
    <source>
        <dbReference type="Proteomes" id="UP000256429"/>
    </source>
</evidence>
<dbReference type="Gene3D" id="3.40.970.30">
    <property type="entry name" value="yp_829618.1 like domains"/>
    <property type="match status" value="1"/>
</dbReference>
<accession>A0A3D9RUJ9</accession>
<dbReference type="Proteomes" id="UP000256429">
    <property type="component" value="Unassembled WGS sequence"/>
</dbReference>
<proteinExistence type="predicted"/>
<protein>
    <recommendedName>
        <fullName evidence="3">SpoIIAA-like protein</fullName>
    </recommendedName>
</protein>
<name>A0A3D9RUJ9_9FLAO</name>
<gene>
    <name evidence="1" type="ORF">BX611_0943</name>
</gene>